<evidence type="ECO:0000313" key="9">
    <source>
        <dbReference type="Proteomes" id="UP001597163"/>
    </source>
</evidence>
<dbReference type="Pfam" id="PF01381">
    <property type="entry name" value="HTH_3"/>
    <property type="match status" value="1"/>
</dbReference>
<evidence type="ECO:0000256" key="4">
    <source>
        <dbReference type="ARBA" id="ARBA00023125"/>
    </source>
</evidence>
<dbReference type="SMART" id="SM00530">
    <property type="entry name" value="HTH_XRE"/>
    <property type="match status" value="1"/>
</dbReference>
<dbReference type="Pfam" id="PF09685">
    <property type="entry name" value="MamF_MmsF"/>
    <property type="match status" value="1"/>
</dbReference>
<feature type="transmembrane region" description="Helical" evidence="6">
    <location>
        <begin position="123"/>
        <end position="142"/>
    </location>
</feature>
<feature type="transmembrane region" description="Helical" evidence="6">
    <location>
        <begin position="81"/>
        <end position="102"/>
    </location>
</feature>
<sequence length="201" mass="23036">MKNKNLANRVKALRKRKGFSQEELTENSGLSLRTIQRIENGETEPRGDTLKRLANALHVTPDDLIDWTVQEDNGYLQALNLSALSFLFFPLLGIIIPLIMWISKKDKLKDVNVLAKSIINFQITWIIIFSVGFICNALLLANKIDTTGVLSPTIIINNLRNQMILVVVMYCFNLIIILINSYRIHKKVNVRYLPKINFLRT</sequence>
<dbReference type="CDD" id="cd00093">
    <property type="entry name" value="HTH_XRE"/>
    <property type="match status" value="1"/>
</dbReference>
<keyword evidence="3 6" id="KW-1133">Transmembrane helix</keyword>
<organism evidence="8 9">
    <name type="scientific">Hwangdonia seohaensis</name>
    <dbReference type="NCBI Taxonomy" id="1240727"/>
    <lineage>
        <taxon>Bacteria</taxon>
        <taxon>Pseudomonadati</taxon>
        <taxon>Bacteroidota</taxon>
        <taxon>Flavobacteriia</taxon>
        <taxon>Flavobacteriales</taxon>
        <taxon>Flavobacteriaceae</taxon>
        <taxon>Hwangdonia</taxon>
    </lineage>
</organism>
<protein>
    <submittedName>
        <fullName evidence="8">Helix-turn-helix domain-containing protein</fullName>
    </submittedName>
</protein>
<dbReference type="InterPro" id="IPR010982">
    <property type="entry name" value="Lambda_DNA-bd_dom_sf"/>
</dbReference>
<dbReference type="InterPro" id="IPR001387">
    <property type="entry name" value="Cro/C1-type_HTH"/>
</dbReference>
<name>A0ABW3RDN3_9FLAO</name>
<feature type="transmembrane region" description="Helical" evidence="6">
    <location>
        <begin position="162"/>
        <end position="182"/>
    </location>
</feature>
<dbReference type="Proteomes" id="UP001597163">
    <property type="component" value="Unassembled WGS sequence"/>
</dbReference>
<dbReference type="InterPro" id="IPR050807">
    <property type="entry name" value="TransReg_Diox_bact_type"/>
</dbReference>
<keyword evidence="5 6" id="KW-0472">Membrane</keyword>
<comment type="subcellular location">
    <subcellularLocation>
        <location evidence="1">Membrane</location>
        <topology evidence="1">Multi-pass membrane protein</topology>
    </subcellularLocation>
</comment>
<keyword evidence="4" id="KW-0238">DNA-binding</keyword>
<gene>
    <name evidence="8" type="ORF">ACFQ2E_11605</name>
</gene>
<dbReference type="PROSITE" id="PS50943">
    <property type="entry name" value="HTH_CROC1"/>
    <property type="match status" value="1"/>
</dbReference>
<dbReference type="EMBL" id="JBHTLJ010000003">
    <property type="protein sequence ID" value="MFD1163068.1"/>
    <property type="molecule type" value="Genomic_DNA"/>
</dbReference>
<evidence type="ECO:0000313" key="8">
    <source>
        <dbReference type="EMBL" id="MFD1163068.1"/>
    </source>
</evidence>
<evidence type="ECO:0000256" key="1">
    <source>
        <dbReference type="ARBA" id="ARBA00004141"/>
    </source>
</evidence>
<feature type="domain" description="HTH cro/C1-type" evidence="7">
    <location>
        <begin position="10"/>
        <end position="64"/>
    </location>
</feature>
<evidence type="ECO:0000256" key="3">
    <source>
        <dbReference type="ARBA" id="ARBA00022989"/>
    </source>
</evidence>
<proteinExistence type="predicted"/>
<keyword evidence="9" id="KW-1185">Reference proteome</keyword>
<evidence type="ECO:0000256" key="5">
    <source>
        <dbReference type="ARBA" id="ARBA00023136"/>
    </source>
</evidence>
<evidence type="ECO:0000256" key="2">
    <source>
        <dbReference type="ARBA" id="ARBA00022692"/>
    </source>
</evidence>
<comment type="caution">
    <text evidence="8">The sequence shown here is derived from an EMBL/GenBank/DDBJ whole genome shotgun (WGS) entry which is preliminary data.</text>
</comment>
<dbReference type="PANTHER" id="PTHR46797">
    <property type="entry name" value="HTH-TYPE TRANSCRIPTIONAL REGULATOR"/>
    <property type="match status" value="1"/>
</dbReference>
<dbReference type="PANTHER" id="PTHR46797:SF1">
    <property type="entry name" value="METHYLPHOSPHONATE SYNTHASE"/>
    <property type="match status" value="1"/>
</dbReference>
<evidence type="ECO:0000256" key="6">
    <source>
        <dbReference type="SAM" id="Phobius"/>
    </source>
</evidence>
<evidence type="ECO:0000259" key="7">
    <source>
        <dbReference type="PROSITE" id="PS50943"/>
    </source>
</evidence>
<reference evidence="9" key="1">
    <citation type="journal article" date="2019" name="Int. J. Syst. Evol. Microbiol.">
        <title>The Global Catalogue of Microorganisms (GCM) 10K type strain sequencing project: providing services to taxonomists for standard genome sequencing and annotation.</title>
        <authorList>
            <consortium name="The Broad Institute Genomics Platform"/>
            <consortium name="The Broad Institute Genome Sequencing Center for Infectious Disease"/>
            <person name="Wu L."/>
            <person name="Ma J."/>
        </authorList>
    </citation>
    <scope>NUCLEOTIDE SEQUENCE [LARGE SCALE GENOMIC DNA]</scope>
    <source>
        <strain evidence="9">CCUG 63246</strain>
    </source>
</reference>
<dbReference type="RefSeq" id="WP_311940137.1">
    <property type="nucleotide sequence ID" value="NZ_JAVSCK010000003.1"/>
</dbReference>
<keyword evidence="2 6" id="KW-0812">Transmembrane</keyword>
<dbReference type="Gene3D" id="1.10.260.40">
    <property type="entry name" value="lambda repressor-like DNA-binding domains"/>
    <property type="match status" value="1"/>
</dbReference>
<accession>A0ABW3RDN3</accession>
<dbReference type="InterPro" id="IPR019109">
    <property type="entry name" value="MamF_MmsF"/>
</dbReference>
<dbReference type="SUPFAM" id="SSF47413">
    <property type="entry name" value="lambda repressor-like DNA-binding domains"/>
    <property type="match status" value="1"/>
</dbReference>